<evidence type="ECO:0000313" key="2">
    <source>
        <dbReference type="EMBL" id="EGZ23553.1"/>
    </source>
</evidence>
<dbReference type="Proteomes" id="UP000002640">
    <property type="component" value="Unassembled WGS sequence"/>
</dbReference>
<dbReference type="EMBL" id="JH159152">
    <property type="protein sequence ID" value="EGZ23553.1"/>
    <property type="molecule type" value="Genomic_DNA"/>
</dbReference>
<dbReference type="InParanoid" id="G4YTF4"/>
<evidence type="ECO:0000256" key="1">
    <source>
        <dbReference type="SAM" id="MobiDB-lite"/>
    </source>
</evidence>
<organism evidence="2 3">
    <name type="scientific">Phytophthora sojae (strain P6497)</name>
    <name type="common">Soybean stem and root rot agent</name>
    <name type="synonym">Phytophthora megasperma f. sp. glycines</name>
    <dbReference type="NCBI Taxonomy" id="1094619"/>
    <lineage>
        <taxon>Eukaryota</taxon>
        <taxon>Sar</taxon>
        <taxon>Stramenopiles</taxon>
        <taxon>Oomycota</taxon>
        <taxon>Peronosporomycetes</taxon>
        <taxon>Peronosporales</taxon>
        <taxon>Peronosporaceae</taxon>
        <taxon>Phytophthora</taxon>
    </lineage>
</organism>
<evidence type="ECO:0000313" key="3">
    <source>
        <dbReference type="Proteomes" id="UP000002640"/>
    </source>
</evidence>
<feature type="compositionally biased region" description="Polar residues" evidence="1">
    <location>
        <begin position="97"/>
        <end position="107"/>
    </location>
</feature>
<reference evidence="2 3" key="1">
    <citation type="journal article" date="2006" name="Science">
        <title>Phytophthora genome sequences uncover evolutionary origins and mechanisms of pathogenesis.</title>
        <authorList>
            <person name="Tyler B.M."/>
            <person name="Tripathy S."/>
            <person name="Zhang X."/>
            <person name="Dehal P."/>
            <person name="Jiang R.H."/>
            <person name="Aerts A."/>
            <person name="Arredondo F.D."/>
            <person name="Baxter L."/>
            <person name="Bensasson D."/>
            <person name="Beynon J.L."/>
            <person name="Chapman J."/>
            <person name="Damasceno C.M."/>
            <person name="Dorrance A.E."/>
            <person name="Dou D."/>
            <person name="Dickerman A.W."/>
            <person name="Dubchak I.L."/>
            <person name="Garbelotto M."/>
            <person name="Gijzen M."/>
            <person name="Gordon S.G."/>
            <person name="Govers F."/>
            <person name="Grunwald N.J."/>
            <person name="Huang W."/>
            <person name="Ivors K.L."/>
            <person name="Jones R.W."/>
            <person name="Kamoun S."/>
            <person name="Krampis K."/>
            <person name="Lamour K.H."/>
            <person name="Lee M.K."/>
            <person name="McDonald W.H."/>
            <person name="Medina M."/>
            <person name="Meijer H.J."/>
            <person name="Nordberg E.K."/>
            <person name="Maclean D.J."/>
            <person name="Ospina-Giraldo M.D."/>
            <person name="Morris P.F."/>
            <person name="Phuntumart V."/>
            <person name="Putnam N.H."/>
            <person name="Rash S."/>
            <person name="Rose J.K."/>
            <person name="Sakihama Y."/>
            <person name="Salamov A.A."/>
            <person name="Savidor A."/>
            <person name="Scheuring C.F."/>
            <person name="Smith B.M."/>
            <person name="Sobral B.W."/>
            <person name="Terry A."/>
            <person name="Torto-Alalibo T.A."/>
            <person name="Win J."/>
            <person name="Xu Z."/>
            <person name="Zhang H."/>
            <person name="Grigoriev I.V."/>
            <person name="Rokhsar D.S."/>
            <person name="Boore J.L."/>
        </authorList>
    </citation>
    <scope>NUCLEOTIDE SEQUENCE [LARGE SCALE GENOMIC DNA]</scope>
    <source>
        <strain evidence="2 3">P6497</strain>
    </source>
</reference>
<keyword evidence="3" id="KW-1185">Reference proteome</keyword>
<dbReference type="KEGG" id="psoj:PHYSODRAFT_344450"/>
<feature type="region of interest" description="Disordered" evidence="1">
    <location>
        <begin position="83"/>
        <end position="107"/>
    </location>
</feature>
<proteinExistence type="predicted"/>
<accession>G4YTF4</accession>
<gene>
    <name evidence="2" type="ORF">PHYSODRAFT_344450</name>
</gene>
<dbReference type="RefSeq" id="XP_009518841.1">
    <property type="nucleotide sequence ID" value="XM_009520546.1"/>
</dbReference>
<name>G4YTF4_PHYSP</name>
<dbReference type="AlphaFoldDB" id="G4YTF4"/>
<protein>
    <submittedName>
        <fullName evidence="2">Uncharacterized protein</fullName>
    </submittedName>
</protein>
<sequence length="127" mass="13280">MLAMDDGVGHMASVDVVEKQTMMMNGPGVSETAMHGTAMMATMGGTEEGSETATMNEEWHEEASTNVLVEDLCRLDIEVERPITKSAGSSGGKGKRNVTSVHSGSSDTCVGELRATALLTSEALTEA</sequence>
<dbReference type="GeneID" id="20648637"/>